<proteinExistence type="predicted"/>
<dbReference type="AlphaFoldDB" id="W7LUY8"/>
<feature type="region of interest" description="Disordered" evidence="1">
    <location>
        <begin position="21"/>
        <end position="54"/>
    </location>
</feature>
<evidence type="ECO:0000313" key="2">
    <source>
        <dbReference type="EMBL" id="EWG39315.1"/>
    </source>
</evidence>
<protein>
    <submittedName>
        <fullName evidence="2">Uncharacterized protein</fullName>
    </submittedName>
</protein>
<dbReference type="RefSeq" id="XP_018745505.1">
    <property type="nucleotide sequence ID" value="XM_018904076.1"/>
</dbReference>
<dbReference type="RefSeq" id="XP_018745506.1">
    <property type="nucleotide sequence ID" value="XM_018904077.1"/>
</dbReference>
<keyword evidence="3" id="KW-1185">Reference proteome</keyword>
<dbReference type="VEuPathDB" id="FungiDB:FVEG_14998"/>
<dbReference type="EMBL" id="DS022243">
    <property type="protein sequence ID" value="EWG39315.1"/>
    <property type="molecule type" value="Genomic_DNA"/>
</dbReference>
<accession>W7LUY8</accession>
<dbReference type="RefSeq" id="XP_018745507.1">
    <property type="nucleotide sequence ID" value="XM_018904078.1"/>
</dbReference>
<dbReference type="Proteomes" id="UP000009096">
    <property type="component" value="Chromosome 6"/>
</dbReference>
<dbReference type="EMBL" id="DS022243">
    <property type="protein sequence ID" value="EWG39316.1"/>
    <property type="molecule type" value="Genomic_DNA"/>
</dbReference>
<dbReference type="GeneID" id="30071874"/>
<dbReference type="KEGG" id="fvr:FVEG_14998"/>
<reference evidence="2" key="2">
    <citation type="submission" date="2013-11" db="EMBL/GenBank/DDBJ databases">
        <authorList>
            <consortium name="The Broad Institute Genome Sequencing Platform"/>
            <person name="Ma L.-J."/>
            <person name="Corby-Kistler H."/>
            <person name="Broz K."/>
            <person name="Gale L.R."/>
            <person name="Jonkers W."/>
            <person name="O'Donnell K."/>
            <person name="Ploetz R."/>
            <person name="Steinberg C."/>
            <person name="Schwartz D.C."/>
            <person name="VanEtten H."/>
            <person name="Zhou S."/>
            <person name="Young S.K."/>
            <person name="Zeng Q."/>
            <person name="Gargeya S."/>
            <person name="Fitzgerald M."/>
            <person name="Abouelleil A."/>
            <person name="Alvarado L."/>
            <person name="Chapman S.B."/>
            <person name="Gainer-Dewar J."/>
            <person name="Goldberg J."/>
            <person name="Griggs A."/>
            <person name="Gujja S."/>
            <person name="Hansen M."/>
            <person name="Howarth C."/>
            <person name="Imamovic A."/>
            <person name="Ireland A."/>
            <person name="Larimer J."/>
            <person name="McCowan C."/>
            <person name="Murphy C."/>
            <person name="Pearson M."/>
            <person name="Poon T.W."/>
            <person name="Priest M."/>
            <person name="Roberts A."/>
            <person name="Saif S."/>
            <person name="Shea T."/>
            <person name="Sykes S."/>
            <person name="Wortman J."/>
            <person name="Nusbaum C."/>
            <person name="Birren B."/>
        </authorList>
    </citation>
    <scope>NUCLEOTIDE SEQUENCE</scope>
    <source>
        <strain evidence="2">7600</strain>
    </source>
</reference>
<name>W7LUY8_GIBM7</name>
<sequence length="101" mass="11210">MTCSRQTYHRVCLRRDLHSSSISQVTHPRGREPIARQGKVPSGASSRQASPRCEPHPSFTVVGILVRRSWTGASNREGGVADDQKMQYGYKASYLVTAGRH</sequence>
<reference evidence="2 3" key="1">
    <citation type="journal article" date="2010" name="Nature">
        <title>Comparative genomics reveals mobile pathogenicity chromosomes in Fusarium.</title>
        <authorList>
            <person name="Ma L.J."/>
            <person name="van der Does H.C."/>
            <person name="Borkovich K.A."/>
            <person name="Coleman J.J."/>
            <person name="Daboussi M.J."/>
            <person name="Di Pietro A."/>
            <person name="Dufresne M."/>
            <person name="Freitag M."/>
            <person name="Grabherr M."/>
            <person name="Henrissat B."/>
            <person name="Houterman P.M."/>
            <person name="Kang S."/>
            <person name="Shim W.B."/>
            <person name="Woloshuk C."/>
            <person name="Xie X."/>
            <person name="Xu J.R."/>
            <person name="Antoniw J."/>
            <person name="Baker S.E."/>
            <person name="Bluhm B.H."/>
            <person name="Breakspear A."/>
            <person name="Brown D.W."/>
            <person name="Butchko R.A."/>
            <person name="Chapman S."/>
            <person name="Coulson R."/>
            <person name="Coutinho P.M."/>
            <person name="Danchin E.G."/>
            <person name="Diener A."/>
            <person name="Gale L.R."/>
            <person name="Gardiner D.M."/>
            <person name="Goff S."/>
            <person name="Hammond-Kosack K.E."/>
            <person name="Hilburn K."/>
            <person name="Hua-Van A."/>
            <person name="Jonkers W."/>
            <person name="Kazan K."/>
            <person name="Kodira C.D."/>
            <person name="Koehrsen M."/>
            <person name="Kumar L."/>
            <person name="Lee Y.H."/>
            <person name="Li L."/>
            <person name="Manners J.M."/>
            <person name="Miranda-Saavedra D."/>
            <person name="Mukherjee M."/>
            <person name="Park G."/>
            <person name="Park J."/>
            <person name="Park S.Y."/>
            <person name="Proctor R.H."/>
            <person name="Regev A."/>
            <person name="Ruiz-Roldan M.C."/>
            <person name="Sain D."/>
            <person name="Sakthikumar S."/>
            <person name="Sykes S."/>
            <person name="Schwartz D.C."/>
            <person name="Turgeon B.G."/>
            <person name="Wapinski I."/>
            <person name="Yoder O."/>
            <person name="Young S."/>
            <person name="Zeng Q."/>
            <person name="Zhou S."/>
            <person name="Galagan J."/>
            <person name="Cuomo C.A."/>
            <person name="Kistler H.C."/>
            <person name="Rep M."/>
        </authorList>
    </citation>
    <scope>NUCLEOTIDE SEQUENCE [LARGE SCALE GENOMIC DNA]</scope>
    <source>
        <strain evidence="2">7600</strain>
        <strain evidence="3">M3125 / FGSC 7600</strain>
    </source>
</reference>
<gene>
    <name evidence="2" type="ORF">FVEG_14998</name>
</gene>
<evidence type="ECO:0000256" key="1">
    <source>
        <dbReference type="SAM" id="MobiDB-lite"/>
    </source>
</evidence>
<evidence type="ECO:0000313" key="3">
    <source>
        <dbReference type="Proteomes" id="UP000009096"/>
    </source>
</evidence>
<organism evidence="2 3">
    <name type="scientific">Gibberella moniliformis (strain M3125 / FGSC 7600)</name>
    <name type="common">Maize ear and stalk rot fungus</name>
    <name type="synonym">Fusarium verticillioides</name>
    <dbReference type="NCBI Taxonomy" id="334819"/>
    <lineage>
        <taxon>Eukaryota</taxon>
        <taxon>Fungi</taxon>
        <taxon>Dikarya</taxon>
        <taxon>Ascomycota</taxon>
        <taxon>Pezizomycotina</taxon>
        <taxon>Sordariomycetes</taxon>
        <taxon>Hypocreomycetidae</taxon>
        <taxon>Hypocreales</taxon>
        <taxon>Nectriaceae</taxon>
        <taxon>Fusarium</taxon>
        <taxon>Fusarium fujikuroi species complex</taxon>
    </lineage>
</organism>
<dbReference type="EMBL" id="DS022243">
    <property type="protein sequence ID" value="EWG39314.1"/>
    <property type="molecule type" value="Genomic_DNA"/>
</dbReference>